<keyword evidence="2" id="KW-1185">Reference proteome</keyword>
<comment type="caution">
    <text evidence="1">The sequence shown here is derived from an EMBL/GenBank/DDBJ whole genome shotgun (WGS) entry which is preliminary data.</text>
</comment>
<dbReference type="EMBL" id="MU275852">
    <property type="protein sequence ID" value="KAI0051469.1"/>
    <property type="molecule type" value="Genomic_DNA"/>
</dbReference>
<dbReference type="Proteomes" id="UP000814033">
    <property type="component" value="Unassembled WGS sequence"/>
</dbReference>
<gene>
    <name evidence="1" type="ORF">FA95DRAFT_280092</name>
</gene>
<reference evidence="1" key="1">
    <citation type="submission" date="2021-02" db="EMBL/GenBank/DDBJ databases">
        <authorList>
            <consortium name="DOE Joint Genome Institute"/>
            <person name="Ahrendt S."/>
            <person name="Looney B.P."/>
            <person name="Miyauchi S."/>
            <person name="Morin E."/>
            <person name="Drula E."/>
            <person name="Courty P.E."/>
            <person name="Chicoki N."/>
            <person name="Fauchery L."/>
            <person name="Kohler A."/>
            <person name="Kuo A."/>
            <person name="Labutti K."/>
            <person name="Pangilinan J."/>
            <person name="Lipzen A."/>
            <person name="Riley R."/>
            <person name="Andreopoulos W."/>
            <person name="He G."/>
            <person name="Johnson J."/>
            <person name="Barry K.W."/>
            <person name="Grigoriev I.V."/>
            <person name="Nagy L."/>
            <person name="Hibbett D."/>
            <person name="Henrissat B."/>
            <person name="Matheny P.B."/>
            <person name="Labbe J."/>
            <person name="Martin F."/>
        </authorList>
    </citation>
    <scope>NUCLEOTIDE SEQUENCE</scope>
    <source>
        <strain evidence="1">FP105234-sp</strain>
    </source>
</reference>
<name>A0ACB8S4Q0_9AGAM</name>
<proteinExistence type="predicted"/>
<accession>A0ACB8S4Q0</accession>
<evidence type="ECO:0000313" key="2">
    <source>
        <dbReference type="Proteomes" id="UP000814033"/>
    </source>
</evidence>
<sequence>MFYQPQTPAADESPRGETRRERTDEDDGGDGQKRRRLSDQQGEQHPTEQQDEQSLDLSTIISEPSLPLDGPSQELASSSNIKEEVRFASPSVKAEGQGVQDPSASQEDLSAQSPGSNRSKIGANHVELMYETQESMYMCRMCQYVSTLSSSLYAAVTPCRQRKRDAAAPDDVACYPLSAGWDELVGHCEEKHPAAFDMLAHMSPSDISEMRQRINSKR</sequence>
<reference evidence="1" key="2">
    <citation type="journal article" date="2022" name="New Phytol.">
        <title>Evolutionary transition to the ectomycorrhizal habit in the genomes of a hyperdiverse lineage of mushroom-forming fungi.</title>
        <authorList>
            <person name="Looney B."/>
            <person name="Miyauchi S."/>
            <person name="Morin E."/>
            <person name="Drula E."/>
            <person name="Courty P.E."/>
            <person name="Kohler A."/>
            <person name="Kuo A."/>
            <person name="LaButti K."/>
            <person name="Pangilinan J."/>
            <person name="Lipzen A."/>
            <person name="Riley R."/>
            <person name="Andreopoulos W."/>
            <person name="He G."/>
            <person name="Johnson J."/>
            <person name="Nolan M."/>
            <person name="Tritt A."/>
            <person name="Barry K.W."/>
            <person name="Grigoriev I.V."/>
            <person name="Nagy L.G."/>
            <person name="Hibbett D."/>
            <person name="Henrissat B."/>
            <person name="Matheny P.B."/>
            <person name="Labbe J."/>
            <person name="Martin F.M."/>
        </authorList>
    </citation>
    <scope>NUCLEOTIDE SEQUENCE</scope>
    <source>
        <strain evidence="1">FP105234-sp</strain>
    </source>
</reference>
<protein>
    <submittedName>
        <fullName evidence="1">Uncharacterized protein</fullName>
    </submittedName>
</protein>
<organism evidence="1 2">
    <name type="scientific">Auriscalpium vulgare</name>
    <dbReference type="NCBI Taxonomy" id="40419"/>
    <lineage>
        <taxon>Eukaryota</taxon>
        <taxon>Fungi</taxon>
        <taxon>Dikarya</taxon>
        <taxon>Basidiomycota</taxon>
        <taxon>Agaricomycotina</taxon>
        <taxon>Agaricomycetes</taxon>
        <taxon>Russulales</taxon>
        <taxon>Auriscalpiaceae</taxon>
        <taxon>Auriscalpium</taxon>
    </lineage>
</organism>
<evidence type="ECO:0000313" key="1">
    <source>
        <dbReference type="EMBL" id="KAI0051469.1"/>
    </source>
</evidence>